<feature type="transmembrane region" description="Helical" evidence="4">
    <location>
        <begin position="289"/>
        <end position="311"/>
    </location>
</feature>
<dbReference type="PROSITE" id="PS50850">
    <property type="entry name" value="MFS"/>
    <property type="match status" value="1"/>
</dbReference>
<dbReference type="PANTHER" id="PTHR11360">
    <property type="entry name" value="MONOCARBOXYLATE TRANSPORTER"/>
    <property type="match status" value="1"/>
</dbReference>
<feature type="transmembrane region" description="Helical" evidence="4">
    <location>
        <begin position="331"/>
        <end position="350"/>
    </location>
</feature>
<sequence>MFKNIVSWLRQDNDVRVPPNFPGLVQRAALACTLTPTHQDQPREKHNGSTTPNSANNDLYDSTSDPEQASDPAEVRQQKSQYPEGGRAANLVVFGSFCAIMGGLGLMNSIGIYQSWISSHQLRHVSEGQRGWIFGIYNFMVFFCGIQIGPVFDAHGPRWLMLTGLLLYIATFVSLGFCYAYWQFIVVVGIVAGAATSIVFVVPVATIGQYFNVRRGAATGLAMSGGSLGGVMFPLVFDALSDRLGFAWTTRVIGLITIVLLLVGCVMVRPRSKFRKQARRANQSILPDFRILCSPAICLVTAGVFFIEWGFFVGLEYVSSYALAHGISRRLSYLMVVFLNAGSFPGRWLPGIVADKFGRMNTLLLTNVLCMISMLAIWLPAGSNVGAIITFAVVFGFASGSNISLVPVCVGEYCTTQNYGRYYTTVYTVVSVGALTGVPIAGEIVSSSGGSYQGLIIFAGASYVAGVVCFVAVMWLNRRREKS</sequence>
<feature type="transmembrane region" description="Helical" evidence="4">
    <location>
        <begin position="422"/>
        <end position="442"/>
    </location>
</feature>
<keyword evidence="4" id="KW-0472">Membrane</keyword>
<dbReference type="Gene3D" id="1.20.1250.20">
    <property type="entry name" value="MFS general substrate transporter like domains"/>
    <property type="match status" value="2"/>
</dbReference>
<comment type="subcellular location">
    <subcellularLocation>
        <location evidence="1">Membrane</location>
        <topology evidence="1">Multi-pass membrane protein</topology>
    </subcellularLocation>
</comment>
<dbReference type="EMBL" id="JAWRVI010000056">
    <property type="protein sequence ID" value="KAK4083443.1"/>
    <property type="molecule type" value="Genomic_DNA"/>
</dbReference>
<feature type="transmembrane region" description="Helical" evidence="4">
    <location>
        <begin position="246"/>
        <end position="268"/>
    </location>
</feature>
<feature type="transmembrane region" description="Helical" evidence="4">
    <location>
        <begin position="454"/>
        <end position="476"/>
    </location>
</feature>
<keyword evidence="4" id="KW-0812">Transmembrane</keyword>
<organism evidence="6 7">
    <name type="scientific">Purpureocillium lilacinum</name>
    <name type="common">Paecilomyces lilacinus</name>
    <dbReference type="NCBI Taxonomy" id="33203"/>
    <lineage>
        <taxon>Eukaryota</taxon>
        <taxon>Fungi</taxon>
        <taxon>Dikarya</taxon>
        <taxon>Ascomycota</taxon>
        <taxon>Pezizomycotina</taxon>
        <taxon>Sordariomycetes</taxon>
        <taxon>Hypocreomycetidae</taxon>
        <taxon>Hypocreales</taxon>
        <taxon>Ophiocordycipitaceae</taxon>
        <taxon>Purpureocillium</taxon>
    </lineage>
</organism>
<evidence type="ECO:0000256" key="4">
    <source>
        <dbReference type="SAM" id="Phobius"/>
    </source>
</evidence>
<evidence type="ECO:0000259" key="5">
    <source>
        <dbReference type="PROSITE" id="PS50850"/>
    </source>
</evidence>
<feature type="region of interest" description="Disordered" evidence="3">
    <location>
        <begin position="36"/>
        <end position="82"/>
    </location>
</feature>
<dbReference type="Proteomes" id="UP001287286">
    <property type="component" value="Unassembled WGS sequence"/>
</dbReference>
<dbReference type="Pfam" id="PF07690">
    <property type="entry name" value="MFS_1"/>
    <property type="match status" value="1"/>
</dbReference>
<feature type="transmembrane region" description="Helical" evidence="4">
    <location>
        <begin position="387"/>
        <end position="410"/>
    </location>
</feature>
<name>A0ABR0BM44_PURLI</name>
<feature type="compositionally biased region" description="Polar residues" evidence="3">
    <location>
        <begin position="48"/>
        <end position="67"/>
    </location>
</feature>
<feature type="transmembrane region" description="Helical" evidence="4">
    <location>
        <begin position="88"/>
        <end position="112"/>
    </location>
</feature>
<feature type="transmembrane region" description="Helical" evidence="4">
    <location>
        <begin position="188"/>
        <end position="208"/>
    </location>
</feature>
<protein>
    <recommendedName>
        <fullName evidence="5">Major facilitator superfamily (MFS) profile domain-containing protein</fullName>
    </recommendedName>
</protein>
<accession>A0ABR0BM44</accession>
<dbReference type="InterPro" id="IPR011701">
    <property type="entry name" value="MFS"/>
</dbReference>
<evidence type="ECO:0000256" key="3">
    <source>
        <dbReference type="SAM" id="MobiDB-lite"/>
    </source>
</evidence>
<feature type="transmembrane region" description="Helical" evidence="4">
    <location>
        <begin position="159"/>
        <end position="182"/>
    </location>
</feature>
<keyword evidence="4" id="KW-1133">Transmembrane helix</keyword>
<gene>
    <name evidence="6" type="ORF">Purlil1_10680</name>
</gene>
<evidence type="ECO:0000256" key="2">
    <source>
        <dbReference type="ARBA" id="ARBA00006727"/>
    </source>
</evidence>
<dbReference type="InterPro" id="IPR020846">
    <property type="entry name" value="MFS_dom"/>
</dbReference>
<dbReference type="InterPro" id="IPR050327">
    <property type="entry name" value="Proton-linked_MCT"/>
</dbReference>
<feature type="transmembrane region" description="Helical" evidence="4">
    <location>
        <begin position="220"/>
        <end position="240"/>
    </location>
</feature>
<evidence type="ECO:0000313" key="6">
    <source>
        <dbReference type="EMBL" id="KAK4083443.1"/>
    </source>
</evidence>
<evidence type="ECO:0000313" key="7">
    <source>
        <dbReference type="Proteomes" id="UP001287286"/>
    </source>
</evidence>
<keyword evidence="7" id="KW-1185">Reference proteome</keyword>
<evidence type="ECO:0000256" key="1">
    <source>
        <dbReference type="ARBA" id="ARBA00004141"/>
    </source>
</evidence>
<proteinExistence type="inferred from homology"/>
<reference evidence="6 7" key="1">
    <citation type="journal article" date="2024" name="Microbiol. Resour. Announc.">
        <title>Genome annotations for the ascomycete fungi Trichoderma harzianum, Trichoderma aggressivum, and Purpureocillium lilacinum.</title>
        <authorList>
            <person name="Beijen E.P.W."/>
            <person name="Ohm R.A."/>
        </authorList>
    </citation>
    <scope>NUCLEOTIDE SEQUENCE [LARGE SCALE GENOMIC DNA]</scope>
    <source>
        <strain evidence="6 7">CBS 150709</strain>
    </source>
</reference>
<dbReference type="SUPFAM" id="SSF103473">
    <property type="entry name" value="MFS general substrate transporter"/>
    <property type="match status" value="1"/>
</dbReference>
<feature type="domain" description="Major facilitator superfamily (MFS) profile" evidence="5">
    <location>
        <begin position="91"/>
        <end position="477"/>
    </location>
</feature>
<comment type="similarity">
    <text evidence="2">Belongs to the major facilitator superfamily. Monocarboxylate porter (TC 2.A.1.13) family.</text>
</comment>
<dbReference type="InterPro" id="IPR036259">
    <property type="entry name" value="MFS_trans_sf"/>
</dbReference>
<feature type="transmembrane region" description="Helical" evidence="4">
    <location>
        <begin position="132"/>
        <end position="152"/>
    </location>
</feature>
<feature type="transmembrane region" description="Helical" evidence="4">
    <location>
        <begin position="362"/>
        <end position="381"/>
    </location>
</feature>
<comment type="caution">
    <text evidence="6">The sequence shown here is derived from an EMBL/GenBank/DDBJ whole genome shotgun (WGS) entry which is preliminary data.</text>
</comment>
<dbReference type="PANTHER" id="PTHR11360:SF177">
    <property type="entry name" value="RIBOFLAVIN TRANSPORTER MCH5"/>
    <property type="match status" value="1"/>
</dbReference>